<accession>A0A0E9U0X9</accession>
<dbReference type="AlphaFoldDB" id="A0A0E9U0X9"/>
<reference evidence="1" key="2">
    <citation type="journal article" date="2015" name="Fish Shellfish Immunol.">
        <title>Early steps in the European eel (Anguilla anguilla)-Vibrio vulnificus interaction in the gills: Role of the RtxA13 toxin.</title>
        <authorList>
            <person name="Callol A."/>
            <person name="Pajuelo D."/>
            <person name="Ebbesson L."/>
            <person name="Teles M."/>
            <person name="MacKenzie S."/>
            <person name="Amaro C."/>
        </authorList>
    </citation>
    <scope>NUCLEOTIDE SEQUENCE</scope>
</reference>
<dbReference type="EMBL" id="GBXM01049195">
    <property type="protein sequence ID" value="JAH59382.1"/>
    <property type="molecule type" value="Transcribed_RNA"/>
</dbReference>
<name>A0A0E9U0X9_ANGAN</name>
<proteinExistence type="predicted"/>
<reference evidence="1" key="1">
    <citation type="submission" date="2014-11" db="EMBL/GenBank/DDBJ databases">
        <authorList>
            <person name="Amaro Gonzalez C."/>
        </authorList>
    </citation>
    <scope>NUCLEOTIDE SEQUENCE</scope>
</reference>
<organism evidence="1">
    <name type="scientific">Anguilla anguilla</name>
    <name type="common">European freshwater eel</name>
    <name type="synonym">Muraena anguilla</name>
    <dbReference type="NCBI Taxonomy" id="7936"/>
    <lineage>
        <taxon>Eukaryota</taxon>
        <taxon>Metazoa</taxon>
        <taxon>Chordata</taxon>
        <taxon>Craniata</taxon>
        <taxon>Vertebrata</taxon>
        <taxon>Euteleostomi</taxon>
        <taxon>Actinopterygii</taxon>
        <taxon>Neopterygii</taxon>
        <taxon>Teleostei</taxon>
        <taxon>Anguilliformes</taxon>
        <taxon>Anguillidae</taxon>
        <taxon>Anguilla</taxon>
    </lineage>
</organism>
<sequence length="16" mass="1923">METLLHILENQTCSQY</sequence>
<protein>
    <submittedName>
        <fullName evidence="1">Uncharacterized protein</fullName>
    </submittedName>
</protein>
<evidence type="ECO:0000313" key="1">
    <source>
        <dbReference type="EMBL" id="JAH59382.1"/>
    </source>
</evidence>